<keyword evidence="1" id="KW-0812">Transmembrane</keyword>
<protein>
    <submittedName>
        <fullName evidence="2">Variable surface protein</fullName>
    </submittedName>
</protein>
<evidence type="ECO:0000256" key="1">
    <source>
        <dbReference type="SAM" id="Phobius"/>
    </source>
</evidence>
<keyword evidence="1" id="KW-1133">Transmembrane helix</keyword>
<keyword evidence="3" id="KW-1185">Reference proteome</keyword>
<evidence type="ECO:0000313" key="3">
    <source>
        <dbReference type="Proteomes" id="UP000195521"/>
    </source>
</evidence>
<organism evidence="2 3">
    <name type="scientific">Plasmodium gonderi</name>
    <dbReference type="NCBI Taxonomy" id="77519"/>
    <lineage>
        <taxon>Eukaryota</taxon>
        <taxon>Sar</taxon>
        <taxon>Alveolata</taxon>
        <taxon>Apicomplexa</taxon>
        <taxon>Aconoidasida</taxon>
        <taxon>Haemosporida</taxon>
        <taxon>Plasmodiidae</taxon>
        <taxon>Plasmodium</taxon>
        <taxon>Plasmodium (Plasmodium)</taxon>
    </lineage>
</organism>
<dbReference type="Proteomes" id="UP000195521">
    <property type="component" value="Unassembled WGS sequence"/>
</dbReference>
<dbReference type="GeneID" id="39748754"/>
<feature type="transmembrane region" description="Helical" evidence="1">
    <location>
        <begin position="192"/>
        <end position="216"/>
    </location>
</feature>
<gene>
    <name evidence="2" type="ORF">PGO_120130</name>
</gene>
<sequence length="265" mass="31294">MEAIHYGLTKHFPKCNKYIEEYIIKPTYEANACINGQIAAMGLGNKFDKKKSNAALSYASMIKGNSKYVSKESLCLYLYYWLDNESKEHHITQIDKDNIYDNLIKIGNNNVNICKSIMYQIKKNNELIETIKAIHDIYKSVYILKDYCEDYDYDKLCYVVNVFNNEDKMQEKTNSCKDIKPVIQTIYKNNTIVPIIITISVMLIILIFIFIIIKFIPHRSYMHRLIRRIINKNYNINDEWNIIKPPGINSFNIDDCRYDILYNRD</sequence>
<accession>A0A1Y1JMG1</accession>
<reference evidence="3" key="1">
    <citation type="submission" date="2017-04" db="EMBL/GenBank/DDBJ databases">
        <title>Plasmodium gonderi genome.</title>
        <authorList>
            <person name="Arisue N."/>
            <person name="Honma H."/>
            <person name="Kawai S."/>
            <person name="Tougan T."/>
            <person name="Tanabe K."/>
            <person name="Horii T."/>
        </authorList>
    </citation>
    <scope>NUCLEOTIDE SEQUENCE [LARGE SCALE GENOMIC DNA]</scope>
    <source>
        <strain evidence="3">ATCC 30045</strain>
    </source>
</reference>
<dbReference type="RefSeq" id="XP_028544611.1">
    <property type="nucleotide sequence ID" value="XM_028688810.1"/>
</dbReference>
<dbReference type="EMBL" id="BDQF01000013">
    <property type="protein sequence ID" value="GAW82022.1"/>
    <property type="molecule type" value="Genomic_DNA"/>
</dbReference>
<dbReference type="AlphaFoldDB" id="A0A1Y1JMG1"/>
<keyword evidence="1" id="KW-0472">Membrane</keyword>
<comment type="caution">
    <text evidence="2">The sequence shown here is derived from an EMBL/GenBank/DDBJ whole genome shotgun (WGS) entry which is preliminary data.</text>
</comment>
<proteinExistence type="predicted"/>
<name>A0A1Y1JMG1_PLAGO</name>
<evidence type="ECO:0000313" key="2">
    <source>
        <dbReference type="EMBL" id="GAW82022.1"/>
    </source>
</evidence>